<evidence type="ECO:0000313" key="3">
    <source>
        <dbReference type="Proteomes" id="UP000187209"/>
    </source>
</evidence>
<dbReference type="EMBL" id="MPUH01001104">
    <property type="protein sequence ID" value="OMJ70280.1"/>
    <property type="molecule type" value="Genomic_DNA"/>
</dbReference>
<dbReference type="PANTHER" id="PTHR21580">
    <property type="entry name" value="SHIPPO-1-RELATED"/>
    <property type="match status" value="1"/>
</dbReference>
<organism evidence="2 3">
    <name type="scientific">Stentor coeruleus</name>
    <dbReference type="NCBI Taxonomy" id="5963"/>
    <lineage>
        <taxon>Eukaryota</taxon>
        <taxon>Sar</taxon>
        <taxon>Alveolata</taxon>
        <taxon>Ciliophora</taxon>
        <taxon>Postciliodesmatophora</taxon>
        <taxon>Heterotrichea</taxon>
        <taxon>Heterotrichida</taxon>
        <taxon>Stentoridae</taxon>
        <taxon>Stentor</taxon>
    </lineage>
</organism>
<keyword evidence="3" id="KW-1185">Reference proteome</keyword>
<dbReference type="InterPro" id="IPR051291">
    <property type="entry name" value="CIMAP"/>
</dbReference>
<dbReference type="Pfam" id="PF07004">
    <property type="entry name" value="SHIPPO-rpt"/>
    <property type="match status" value="4"/>
</dbReference>
<name>A0A1R2B0Z3_9CILI</name>
<comment type="caution">
    <text evidence="2">The sequence shown here is derived from an EMBL/GenBank/DDBJ whole genome shotgun (WGS) entry which is preliminary data.</text>
</comment>
<dbReference type="InterPro" id="IPR010736">
    <property type="entry name" value="SHIPPO-rpt"/>
</dbReference>
<evidence type="ECO:0000313" key="2">
    <source>
        <dbReference type="EMBL" id="OMJ70280.1"/>
    </source>
</evidence>
<dbReference type="OrthoDB" id="406368at2759"/>
<reference evidence="2 3" key="1">
    <citation type="submission" date="2016-11" db="EMBL/GenBank/DDBJ databases">
        <title>The macronuclear genome of Stentor coeruleus: a giant cell with tiny introns.</title>
        <authorList>
            <person name="Slabodnick M."/>
            <person name="Ruby J.G."/>
            <person name="Reiff S.B."/>
            <person name="Swart E.C."/>
            <person name="Gosai S."/>
            <person name="Prabakaran S."/>
            <person name="Witkowska E."/>
            <person name="Larue G.E."/>
            <person name="Fisher S."/>
            <person name="Freeman R.M."/>
            <person name="Gunawardena J."/>
            <person name="Chu W."/>
            <person name="Stover N.A."/>
            <person name="Gregory B.D."/>
            <person name="Nowacki M."/>
            <person name="Derisi J."/>
            <person name="Roy S.W."/>
            <person name="Marshall W.F."/>
            <person name="Sood P."/>
        </authorList>
    </citation>
    <scope>NUCLEOTIDE SEQUENCE [LARGE SCALE GENOMIC DNA]</scope>
    <source>
        <strain evidence="2">WM001</strain>
    </source>
</reference>
<dbReference type="PANTHER" id="PTHR21580:SF60">
    <property type="entry name" value="SPERM-TAIL PG-RICH REPEAT-CONTAINING PROTEIN 2"/>
    <property type="match status" value="1"/>
</dbReference>
<feature type="compositionally biased region" description="Polar residues" evidence="1">
    <location>
        <begin position="114"/>
        <end position="141"/>
    </location>
</feature>
<evidence type="ECO:0000256" key="1">
    <source>
        <dbReference type="SAM" id="MobiDB-lite"/>
    </source>
</evidence>
<accession>A0A1R2B0Z3</accession>
<feature type="region of interest" description="Disordered" evidence="1">
    <location>
        <begin position="114"/>
        <end position="175"/>
    </location>
</feature>
<proteinExistence type="predicted"/>
<dbReference type="AlphaFoldDB" id="A0A1R2B0Z3"/>
<feature type="compositionally biased region" description="Basic and acidic residues" evidence="1">
    <location>
        <begin position="146"/>
        <end position="155"/>
    </location>
</feature>
<dbReference type="Proteomes" id="UP000187209">
    <property type="component" value="Unassembled WGS sequence"/>
</dbReference>
<protein>
    <submittedName>
        <fullName evidence="2">Uncharacterized protein</fullName>
    </submittedName>
</protein>
<gene>
    <name evidence="2" type="ORF">SteCoe_31792</name>
</gene>
<sequence length="210" mass="23208">MIGPISPAYTIPKSTYPISSNKEIPGPGNYQISPPMSTSTLSYSFSKSLRKIHNIYSIPGPGVYDPSYTSRTIGYSLSKSPRFIESRNKSPGPGEYDYKKVEKRYQWSISKARNQSFNASQSPGPGYYSPNTSFSKGSSPKIQFPKQDRMPREKFISPPPGQYFTTNSPKKTGFTIPKASPNFKISLVPGPGLYEIPSTIGHASIKPKNH</sequence>